<dbReference type="InterPro" id="IPR013767">
    <property type="entry name" value="PAS_fold"/>
</dbReference>
<evidence type="ECO:0000259" key="13">
    <source>
        <dbReference type="PROSITE" id="PS50110"/>
    </source>
</evidence>
<feature type="domain" description="Histidine kinase" evidence="12">
    <location>
        <begin position="412"/>
        <end position="635"/>
    </location>
</feature>
<dbReference type="CDD" id="cd00156">
    <property type="entry name" value="REC"/>
    <property type="match status" value="1"/>
</dbReference>
<dbReference type="Gene3D" id="6.10.340.10">
    <property type="match status" value="1"/>
</dbReference>
<evidence type="ECO:0000259" key="14">
    <source>
        <dbReference type="PROSITE" id="PS50112"/>
    </source>
</evidence>
<dbReference type="Pfam" id="PF00512">
    <property type="entry name" value="HisKA"/>
    <property type="match status" value="1"/>
</dbReference>
<keyword evidence="11" id="KW-0812">Transmembrane</keyword>
<evidence type="ECO:0000259" key="12">
    <source>
        <dbReference type="PROSITE" id="PS50109"/>
    </source>
</evidence>
<dbReference type="Gene3D" id="3.30.565.10">
    <property type="entry name" value="Histidine kinase-like ATPase, C-terminal domain"/>
    <property type="match status" value="1"/>
</dbReference>
<reference evidence="19" key="1">
    <citation type="submission" date="2020-06" db="EMBL/GenBank/DDBJ databases">
        <title>Draft genomic sequecing of Geomonas sp. Red736.</title>
        <authorList>
            <person name="Itoh H."/>
            <person name="Xu Z.X."/>
            <person name="Ushijima N."/>
            <person name="Masuda Y."/>
            <person name="Shiratori Y."/>
            <person name="Senoo K."/>
        </authorList>
    </citation>
    <scope>NUCLEOTIDE SEQUENCE [LARGE SCALE GENOMIC DNA]</scope>
    <source>
        <strain evidence="19">Red736</strain>
    </source>
</reference>
<evidence type="ECO:0000256" key="9">
    <source>
        <dbReference type="ARBA" id="ARBA00023012"/>
    </source>
</evidence>
<dbReference type="InterPro" id="IPR036097">
    <property type="entry name" value="HisK_dim/P_sf"/>
</dbReference>
<evidence type="ECO:0000259" key="15">
    <source>
        <dbReference type="PROSITE" id="PS50113"/>
    </source>
</evidence>
<dbReference type="InterPro" id="IPR036890">
    <property type="entry name" value="HATPase_C_sf"/>
</dbReference>
<dbReference type="GO" id="GO:0000155">
    <property type="term" value="F:phosphorelay sensor kinase activity"/>
    <property type="evidence" value="ECO:0007669"/>
    <property type="project" value="InterPro"/>
</dbReference>
<dbReference type="InterPro" id="IPR035965">
    <property type="entry name" value="PAS-like_dom_sf"/>
</dbReference>
<evidence type="ECO:0000313" key="17">
    <source>
        <dbReference type="EMBL" id="GFO65416.1"/>
    </source>
</evidence>
<dbReference type="Pfam" id="PF00672">
    <property type="entry name" value="HAMP"/>
    <property type="match status" value="1"/>
</dbReference>
<keyword evidence="20" id="KW-1185">Reference proteome</keyword>
<feature type="domain" description="HAMP" evidence="16">
    <location>
        <begin position="183"/>
        <end position="235"/>
    </location>
</feature>
<keyword evidence="11" id="KW-1133">Transmembrane helix</keyword>
<evidence type="ECO:0000256" key="6">
    <source>
        <dbReference type="ARBA" id="ARBA00022741"/>
    </source>
</evidence>
<dbReference type="PANTHER" id="PTHR43065:SF42">
    <property type="entry name" value="TWO-COMPONENT SENSOR PPRA"/>
    <property type="match status" value="1"/>
</dbReference>
<dbReference type="SUPFAM" id="SSF52172">
    <property type="entry name" value="CheY-like"/>
    <property type="match status" value="1"/>
</dbReference>
<keyword evidence="8 18" id="KW-0067">ATP-binding</keyword>
<dbReference type="Gene3D" id="3.40.50.2300">
    <property type="match status" value="1"/>
</dbReference>
<dbReference type="PROSITE" id="PS50112">
    <property type="entry name" value="PAS"/>
    <property type="match status" value="1"/>
</dbReference>
<feature type="transmembrane region" description="Helical" evidence="11">
    <location>
        <begin position="158"/>
        <end position="181"/>
    </location>
</feature>
<dbReference type="Pfam" id="PF00989">
    <property type="entry name" value="PAS"/>
    <property type="match status" value="1"/>
</dbReference>
<evidence type="ECO:0000313" key="18">
    <source>
        <dbReference type="EMBL" id="UPU35095.1"/>
    </source>
</evidence>
<dbReference type="EMBL" id="CP096574">
    <property type="protein sequence ID" value="UPU35095.1"/>
    <property type="molecule type" value="Genomic_DNA"/>
</dbReference>
<dbReference type="SMART" id="SM00388">
    <property type="entry name" value="HisKA"/>
    <property type="match status" value="1"/>
</dbReference>
<protein>
    <recommendedName>
        <fullName evidence="3">histidine kinase</fullName>
        <ecNumber evidence="3">2.7.13.3</ecNumber>
    </recommendedName>
</protein>
<evidence type="ECO:0000256" key="2">
    <source>
        <dbReference type="ARBA" id="ARBA00004370"/>
    </source>
</evidence>
<dbReference type="Gene3D" id="3.30.450.20">
    <property type="entry name" value="PAS domain"/>
    <property type="match status" value="1"/>
</dbReference>
<accession>A0A6V8MYW5</accession>
<dbReference type="PANTHER" id="PTHR43065">
    <property type="entry name" value="SENSOR HISTIDINE KINASE"/>
    <property type="match status" value="1"/>
</dbReference>
<dbReference type="PRINTS" id="PR00344">
    <property type="entry name" value="BCTRLSENSOR"/>
</dbReference>
<dbReference type="SMART" id="SM00448">
    <property type="entry name" value="REC"/>
    <property type="match status" value="1"/>
</dbReference>
<dbReference type="InterPro" id="IPR001789">
    <property type="entry name" value="Sig_transdc_resp-reg_receiver"/>
</dbReference>
<name>A0A6V8MYW5_9BACT</name>
<feature type="domain" description="PAC" evidence="15">
    <location>
        <begin position="348"/>
        <end position="399"/>
    </location>
</feature>
<evidence type="ECO:0000256" key="3">
    <source>
        <dbReference type="ARBA" id="ARBA00012438"/>
    </source>
</evidence>
<dbReference type="InterPro" id="IPR003661">
    <property type="entry name" value="HisK_dim/P_dom"/>
</dbReference>
<dbReference type="SUPFAM" id="SSF47384">
    <property type="entry name" value="Homodimeric domain of signal transducing histidine kinase"/>
    <property type="match status" value="1"/>
</dbReference>
<dbReference type="SUPFAM" id="SSF55874">
    <property type="entry name" value="ATPase domain of HSP90 chaperone/DNA topoisomerase II/histidine kinase"/>
    <property type="match status" value="1"/>
</dbReference>
<comment type="subcellular location">
    <subcellularLocation>
        <location evidence="2">Membrane</location>
    </subcellularLocation>
</comment>
<feature type="domain" description="PAS" evidence="14">
    <location>
        <begin position="268"/>
        <end position="309"/>
    </location>
</feature>
<evidence type="ECO:0000256" key="1">
    <source>
        <dbReference type="ARBA" id="ARBA00000085"/>
    </source>
</evidence>
<dbReference type="Gene3D" id="1.10.287.130">
    <property type="match status" value="1"/>
</dbReference>
<evidence type="ECO:0000256" key="8">
    <source>
        <dbReference type="ARBA" id="ARBA00022840"/>
    </source>
</evidence>
<organism evidence="17 19">
    <name type="scientific">Geomonas paludis</name>
    <dbReference type="NCBI Taxonomy" id="2740185"/>
    <lineage>
        <taxon>Bacteria</taxon>
        <taxon>Pseudomonadati</taxon>
        <taxon>Thermodesulfobacteriota</taxon>
        <taxon>Desulfuromonadia</taxon>
        <taxon>Geobacterales</taxon>
        <taxon>Geobacteraceae</taxon>
        <taxon>Geomonas</taxon>
    </lineage>
</organism>
<dbReference type="InterPro" id="IPR005467">
    <property type="entry name" value="His_kinase_dom"/>
</dbReference>
<dbReference type="SUPFAM" id="SSF158472">
    <property type="entry name" value="HAMP domain-like"/>
    <property type="match status" value="1"/>
</dbReference>
<dbReference type="Pfam" id="PF02518">
    <property type="entry name" value="HATPase_c"/>
    <property type="match status" value="1"/>
</dbReference>
<dbReference type="InterPro" id="IPR000700">
    <property type="entry name" value="PAS-assoc_C"/>
</dbReference>
<evidence type="ECO:0000256" key="11">
    <source>
        <dbReference type="SAM" id="Phobius"/>
    </source>
</evidence>
<dbReference type="Proteomes" id="UP000831485">
    <property type="component" value="Chromosome"/>
</dbReference>
<dbReference type="InterPro" id="IPR000014">
    <property type="entry name" value="PAS"/>
</dbReference>
<dbReference type="CDD" id="cd06225">
    <property type="entry name" value="HAMP"/>
    <property type="match status" value="1"/>
</dbReference>
<dbReference type="NCBIfam" id="TIGR00229">
    <property type="entry name" value="sensory_box"/>
    <property type="match status" value="1"/>
</dbReference>
<feature type="domain" description="Response regulatory" evidence="13">
    <location>
        <begin position="655"/>
        <end position="769"/>
    </location>
</feature>
<keyword evidence="7" id="KW-0418">Kinase</keyword>
<dbReference type="InterPro" id="IPR003594">
    <property type="entry name" value="HATPase_dom"/>
</dbReference>
<dbReference type="SMART" id="SM00387">
    <property type="entry name" value="HATPase_c"/>
    <property type="match status" value="1"/>
</dbReference>
<dbReference type="EC" id="2.7.13.3" evidence="3"/>
<dbReference type="GO" id="GO:0016020">
    <property type="term" value="C:membrane"/>
    <property type="evidence" value="ECO:0007669"/>
    <property type="project" value="UniProtKB-SubCell"/>
</dbReference>
<dbReference type="SMART" id="SM00091">
    <property type="entry name" value="PAS"/>
    <property type="match status" value="1"/>
</dbReference>
<evidence type="ECO:0000256" key="7">
    <source>
        <dbReference type="ARBA" id="ARBA00022777"/>
    </source>
</evidence>
<dbReference type="PROSITE" id="PS50109">
    <property type="entry name" value="HIS_KIN"/>
    <property type="match status" value="1"/>
</dbReference>
<evidence type="ECO:0000259" key="16">
    <source>
        <dbReference type="PROSITE" id="PS50885"/>
    </source>
</evidence>
<dbReference type="Proteomes" id="UP000568888">
    <property type="component" value="Unassembled WGS sequence"/>
</dbReference>
<reference evidence="17" key="2">
    <citation type="journal article" date="2021" name="Int. J. Syst. Evol. Microbiol.">
        <title>Geomonas silvestris sp. nov., Geomonas paludis sp. nov. and Geomonas limicola sp. nov., isolated from terrestrial environments, and emended description of the genus Geomonas.</title>
        <authorList>
            <person name="Itoh H."/>
            <person name="Xu Z."/>
            <person name="Masuda Y."/>
            <person name="Ushijima N."/>
            <person name="Hayakawa C."/>
            <person name="Shiratori Y."/>
            <person name="Senoo K."/>
        </authorList>
    </citation>
    <scope>NUCLEOTIDE SEQUENCE</scope>
    <source>
        <strain evidence="17">Red736</strain>
    </source>
</reference>
<proteinExistence type="predicted"/>
<dbReference type="CDD" id="cd00082">
    <property type="entry name" value="HisKA"/>
    <property type="match status" value="1"/>
</dbReference>
<sequence>MRLSLNISINLILLVVIVATASSVGSFFLTQQRATLRRDLEHRVEMIGNQVTSEVYSPLVNGELGHVARVLEAATMDREVAFVMVKSLDGEVLAARWMKEVTGGVKEYDFPVRAQSKESMARSEMAFGTITSLPAGGEIAVVAVGIDLEPLTTTERALVMRTALVVVLGSLIALFLGLAIVRRLLNRSITPLLDGIRKITSGDFSSRVQPDPHREIAEIGAAFNEMAERFSTTLIFKHELEETVTRRTAQLQQALEDQIRVREALAEREEHIRLLFNSTAEAIFAIDRDGTCTFCNPACATVLGYGTPEEVIGNGMHSFLGHTAPDGTVLRESECPICQTLSAGHGSHNVNDTFRKKDGTAIPVEYWSHPILRDDEVVGCVVTFLDISQRNMLERQLLQAQKLEGIGVLAGGIAHDFNNLLTAIIGGAEIALYDIPPDTKGAKAIHGVLDAATRAADLTRQILAFSRKQVMTMKELNLNDEVLSQSKMLRRLISEDIKFQVNLAPEELCIRADAAQLQQVLLNLAVNARDAMAPGGSITIETAAVVLQRSDRWLEEGMAPGRYAVISVSDTGAGMDEQTRSRIFEPFFTTKGPGEGTGLGLSTVHGVVKQHQGSISVYSEPGKGTTFRIYLPRIERTAAPDSLPEAAPVPRGTGKVLVVEDEKAVRDFLESALQDNGFSVTSVGSAPEAMEACAVTTYDLMVSDVVMPGMSGPELYQAIRESQPQLKVMFISGYPAKSVSLQDILQWDAPFLAKPFSAKVFLAKTHELMQSSPPAGHAP</sequence>
<evidence type="ECO:0000256" key="5">
    <source>
        <dbReference type="ARBA" id="ARBA00022679"/>
    </source>
</evidence>
<dbReference type="InterPro" id="IPR003660">
    <property type="entry name" value="HAMP_dom"/>
</dbReference>
<comment type="catalytic activity">
    <reaction evidence="1">
        <text>ATP + protein L-histidine = ADP + protein N-phospho-L-histidine.</text>
        <dbReference type="EC" id="2.7.13.3"/>
    </reaction>
</comment>
<dbReference type="EMBL" id="BLXY01000009">
    <property type="protein sequence ID" value="GFO65416.1"/>
    <property type="molecule type" value="Genomic_DNA"/>
</dbReference>
<evidence type="ECO:0000256" key="4">
    <source>
        <dbReference type="ARBA" id="ARBA00022553"/>
    </source>
</evidence>
<keyword evidence="5" id="KW-0808">Transferase</keyword>
<dbReference type="GO" id="GO:0005524">
    <property type="term" value="F:ATP binding"/>
    <property type="evidence" value="ECO:0007669"/>
    <property type="project" value="UniProtKB-KW"/>
</dbReference>
<evidence type="ECO:0000313" key="20">
    <source>
        <dbReference type="Proteomes" id="UP000831485"/>
    </source>
</evidence>
<dbReference type="PROSITE" id="PS50110">
    <property type="entry name" value="RESPONSE_REGULATORY"/>
    <property type="match status" value="1"/>
</dbReference>
<gene>
    <name evidence="17" type="ORF">GMPD_33350</name>
    <name evidence="18" type="ORF">M1B72_16795</name>
</gene>
<dbReference type="CDD" id="cd00130">
    <property type="entry name" value="PAS"/>
    <property type="match status" value="1"/>
</dbReference>
<feature type="modified residue" description="4-aspartylphosphate" evidence="10">
    <location>
        <position position="704"/>
    </location>
</feature>
<dbReference type="InterPro" id="IPR011006">
    <property type="entry name" value="CheY-like_superfamily"/>
</dbReference>
<evidence type="ECO:0000313" key="19">
    <source>
        <dbReference type="Proteomes" id="UP000568888"/>
    </source>
</evidence>
<dbReference type="PROSITE" id="PS50885">
    <property type="entry name" value="HAMP"/>
    <property type="match status" value="1"/>
</dbReference>
<dbReference type="GO" id="GO:0006355">
    <property type="term" value="P:regulation of DNA-templated transcription"/>
    <property type="evidence" value="ECO:0007669"/>
    <property type="project" value="InterPro"/>
</dbReference>
<dbReference type="RefSeq" id="WP_183349484.1">
    <property type="nucleotide sequence ID" value="NZ_BLXY01000009.1"/>
</dbReference>
<dbReference type="AlphaFoldDB" id="A0A6V8MYW5"/>
<dbReference type="SMART" id="SM00304">
    <property type="entry name" value="HAMP"/>
    <property type="match status" value="1"/>
</dbReference>
<keyword evidence="6" id="KW-0547">Nucleotide-binding</keyword>
<keyword evidence="11" id="KW-0472">Membrane</keyword>
<reference evidence="18" key="3">
    <citation type="submission" date="2022-04" db="EMBL/GenBank/DDBJ databases">
        <authorList>
            <person name="Liu G."/>
        </authorList>
    </citation>
    <scope>NUCLEOTIDE SEQUENCE</scope>
    <source>
        <strain evidence="18">RG22</strain>
    </source>
</reference>
<keyword evidence="9" id="KW-0902">Two-component regulatory system</keyword>
<dbReference type="Pfam" id="PF00072">
    <property type="entry name" value="Response_reg"/>
    <property type="match status" value="1"/>
</dbReference>
<feature type="transmembrane region" description="Helical" evidence="11">
    <location>
        <begin position="6"/>
        <end position="29"/>
    </location>
</feature>
<dbReference type="PROSITE" id="PS50113">
    <property type="entry name" value="PAC"/>
    <property type="match status" value="1"/>
</dbReference>
<dbReference type="InterPro" id="IPR004358">
    <property type="entry name" value="Sig_transdc_His_kin-like_C"/>
</dbReference>
<keyword evidence="4 10" id="KW-0597">Phosphoprotein</keyword>
<evidence type="ECO:0000256" key="10">
    <source>
        <dbReference type="PROSITE-ProRule" id="PRU00169"/>
    </source>
</evidence>
<dbReference type="SUPFAM" id="SSF55785">
    <property type="entry name" value="PYP-like sensor domain (PAS domain)"/>
    <property type="match status" value="1"/>
</dbReference>